<dbReference type="EMBL" id="JBBPBM010000107">
    <property type="protein sequence ID" value="KAK8507589.1"/>
    <property type="molecule type" value="Genomic_DNA"/>
</dbReference>
<dbReference type="PANTHER" id="PTHR34396:SF25">
    <property type="entry name" value="BOUNDARY ELEMENT ASSOCIATED FACTOR"/>
    <property type="match status" value="1"/>
</dbReference>
<evidence type="ECO:0000313" key="2">
    <source>
        <dbReference type="Proteomes" id="UP001472677"/>
    </source>
</evidence>
<gene>
    <name evidence="1" type="ORF">V6N12_017882</name>
</gene>
<dbReference type="InterPro" id="IPR053031">
    <property type="entry name" value="Cuticle_assoc_protein"/>
</dbReference>
<proteinExistence type="predicted"/>
<dbReference type="Proteomes" id="UP001472677">
    <property type="component" value="Unassembled WGS sequence"/>
</dbReference>
<evidence type="ECO:0000313" key="1">
    <source>
        <dbReference type="EMBL" id="KAK8507589.1"/>
    </source>
</evidence>
<sequence length="187" mass="21333">MTSFFDVSMSKALRVDAPLSTIITNVQFGENFVSSTSPAPKLPTEKSVIPNSEDTQPSLSRPNVVVDNNEPSKYNLLRLKSTVWKHFAKENINNEWKAIYEATVDLAKLIIKYDYPLSIVDHALLRKYCHTLQPLFDMPSRNTIKKDTLDMYENGKVKTMLELEANEGRVAIKIDMWIANRQSRSPN</sequence>
<reference evidence="1 2" key="1">
    <citation type="journal article" date="2024" name="G3 (Bethesda)">
        <title>Genome assembly of Hibiscus sabdariffa L. provides insights into metabolisms of medicinal natural products.</title>
        <authorList>
            <person name="Kim T."/>
        </authorList>
    </citation>
    <scope>NUCLEOTIDE SEQUENCE [LARGE SCALE GENOMIC DNA]</scope>
    <source>
        <strain evidence="1">TK-2024</strain>
        <tissue evidence="1">Old leaves</tissue>
    </source>
</reference>
<name>A0ABR2BKF1_9ROSI</name>
<comment type="caution">
    <text evidence="1">The sequence shown here is derived from an EMBL/GenBank/DDBJ whole genome shotgun (WGS) entry which is preliminary data.</text>
</comment>
<dbReference type="PANTHER" id="PTHR34396">
    <property type="entry name" value="OS03G0264950 PROTEIN-RELATED"/>
    <property type="match status" value="1"/>
</dbReference>
<keyword evidence="2" id="KW-1185">Reference proteome</keyword>
<protein>
    <submittedName>
        <fullName evidence="1">Uncharacterized protein</fullName>
    </submittedName>
</protein>
<organism evidence="1 2">
    <name type="scientific">Hibiscus sabdariffa</name>
    <name type="common">roselle</name>
    <dbReference type="NCBI Taxonomy" id="183260"/>
    <lineage>
        <taxon>Eukaryota</taxon>
        <taxon>Viridiplantae</taxon>
        <taxon>Streptophyta</taxon>
        <taxon>Embryophyta</taxon>
        <taxon>Tracheophyta</taxon>
        <taxon>Spermatophyta</taxon>
        <taxon>Magnoliopsida</taxon>
        <taxon>eudicotyledons</taxon>
        <taxon>Gunneridae</taxon>
        <taxon>Pentapetalae</taxon>
        <taxon>rosids</taxon>
        <taxon>malvids</taxon>
        <taxon>Malvales</taxon>
        <taxon>Malvaceae</taxon>
        <taxon>Malvoideae</taxon>
        <taxon>Hibiscus</taxon>
    </lineage>
</organism>
<accession>A0ABR2BKF1</accession>